<feature type="region of interest" description="Disordered" evidence="3">
    <location>
        <begin position="166"/>
        <end position="223"/>
    </location>
</feature>
<dbReference type="SUPFAM" id="SSF50044">
    <property type="entry name" value="SH3-domain"/>
    <property type="match status" value="1"/>
</dbReference>
<organism evidence="6 7">
    <name type="scientific">Ophiocordyceps australis</name>
    <dbReference type="NCBI Taxonomy" id="1399860"/>
    <lineage>
        <taxon>Eukaryota</taxon>
        <taxon>Fungi</taxon>
        <taxon>Dikarya</taxon>
        <taxon>Ascomycota</taxon>
        <taxon>Pezizomycotina</taxon>
        <taxon>Sordariomycetes</taxon>
        <taxon>Hypocreomycetidae</taxon>
        <taxon>Hypocreales</taxon>
        <taxon>Ophiocordycipitaceae</taxon>
        <taxon>Ophiocordyceps</taxon>
    </lineage>
</organism>
<dbReference type="InterPro" id="IPR001452">
    <property type="entry name" value="SH3_domain"/>
</dbReference>
<evidence type="ECO:0000259" key="5">
    <source>
        <dbReference type="PROSITE" id="PS50002"/>
    </source>
</evidence>
<keyword evidence="1 2" id="KW-0728">SH3 domain</keyword>
<feature type="compositionally biased region" description="Pro residues" evidence="3">
    <location>
        <begin position="101"/>
        <end position="139"/>
    </location>
</feature>
<keyword evidence="4" id="KW-0472">Membrane</keyword>
<dbReference type="AlphaFoldDB" id="A0A2C5Y4N3"/>
<feature type="transmembrane region" description="Helical" evidence="4">
    <location>
        <begin position="227"/>
        <end position="248"/>
    </location>
</feature>
<dbReference type="PROSITE" id="PS50002">
    <property type="entry name" value="SH3"/>
    <property type="match status" value="1"/>
</dbReference>
<gene>
    <name evidence="6" type="ORF">CDD82_5674</name>
</gene>
<reference evidence="6 7" key="1">
    <citation type="submission" date="2017-06" db="EMBL/GenBank/DDBJ databases">
        <title>Ant-infecting Ophiocordyceps genomes reveal a high diversity of potential behavioral manipulation genes and a possible major role for enterotoxins.</title>
        <authorList>
            <person name="De Bekker C."/>
            <person name="Evans H.C."/>
            <person name="Brachmann A."/>
            <person name="Hughes D.P."/>
        </authorList>
    </citation>
    <scope>NUCLEOTIDE SEQUENCE [LARGE SCALE GENOMIC DNA]</scope>
    <source>
        <strain evidence="6 7">1348a</strain>
    </source>
</reference>
<feature type="compositionally biased region" description="Low complexity" evidence="3">
    <location>
        <begin position="332"/>
        <end position="342"/>
    </location>
</feature>
<dbReference type="EMBL" id="NJEU01000535">
    <property type="protein sequence ID" value="PHH73048.1"/>
    <property type="molecule type" value="Genomic_DNA"/>
</dbReference>
<dbReference type="Proteomes" id="UP000224854">
    <property type="component" value="Unassembled WGS sequence"/>
</dbReference>
<feature type="compositionally biased region" description="Basic and acidic residues" evidence="3">
    <location>
        <begin position="260"/>
        <end position="269"/>
    </location>
</feature>
<dbReference type="Gene3D" id="2.30.30.40">
    <property type="entry name" value="SH3 Domains"/>
    <property type="match status" value="1"/>
</dbReference>
<feature type="region of interest" description="Disordered" evidence="3">
    <location>
        <begin position="89"/>
        <end position="152"/>
    </location>
</feature>
<evidence type="ECO:0000256" key="1">
    <source>
        <dbReference type="ARBA" id="ARBA00022443"/>
    </source>
</evidence>
<feature type="compositionally biased region" description="Basic residues" evidence="3">
    <location>
        <begin position="1"/>
        <end position="13"/>
    </location>
</feature>
<feature type="compositionally biased region" description="Low complexity" evidence="3">
    <location>
        <begin position="568"/>
        <end position="581"/>
    </location>
</feature>
<evidence type="ECO:0000313" key="6">
    <source>
        <dbReference type="EMBL" id="PHH73048.1"/>
    </source>
</evidence>
<feature type="compositionally biased region" description="Polar residues" evidence="3">
    <location>
        <begin position="343"/>
        <end position="355"/>
    </location>
</feature>
<feature type="compositionally biased region" description="Pro residues" evidence="3">
    <location>
        <begin position="603"/>
        <end position="620"/>
    </location>
</feature>
<name>A0A2C5Y4N3_9HYPO</name>
<keyword evidence="7" id="KW-1185">Reference proteome</keyword>
<feature type="compositionally biased region" description="Low complexity" evidence="3">
    <location>
        <begin position="27"/>
        <end position="38"/>
    </location>
</feature>
<feature type="domain" description="SH3" evidence="5">
    <location>
        <begin position="432"/>
        <end position="493"/>
    </location>
</feature>
<sequence length="632" mass="66478">MTLHHGRLHRRRHVVDAHQGDSTGHESLAADSTSSSLAKRAPVPQYLDFNNAEVEDEEVATIVQTVYQTLTPTFDGPIAGYSTLVQDAGARPSSIARKQPQMPPPPPPPPTPIPKPDPRLSPSPSPRPSPGPSPSPSPSPRLVSSAGYQLQRPSNSQAANIYPLQTVPSSNQAPPTPTGRGTLSRALDLGSSQAPATPNAVAAGSSTQSTAVSKSNGDNGSSMGAKVGIAFGVLGGMLAVGLLVFFLFNRHRKQASQRQRIQDDDEKPRVPVKSSPRGSMDRFNDESRDPKAPRVSLRPVTQFLPHWNNPDKNRSANTSDFSSYKVGGERGSPSNSSNLSNPFGNQAESFTSSSSDEQRAQGPDASGAVGALSRKTSMRKDGPNKVDLTLPRLSPIPVSPAGTEFSMSLEEPGTKAPASKGAAAIAAAGGPRNSGVHRVHLDFNPTLDDEMQLRSGELVRLLHEFDDGWALVIRLDRSQQGVCPRTCLSTRPVKPRPNPGAPRVGPPVKTDGQAKPPPLGRPQRPMTPQGGPGLPQSPAPLRKNQNRPGDASAAKTVSSDANLSKELPTSPDQTTPSPTLSEASSVRKAPEQGLSRPSDMAPRGPPAGPPPQPPVGPPTGPVGRKPVPGKPF</sequence>
<feature type="region of interest" description="Disordered" evidence="3">
    <location>
        <begin position="485"/>
        <end position="632"/>
    </location>
</feature>
<evidence type="ECO:0000256" key="3">
    <source>
        <dbReference type="SAM" id="MobiDB-lite"/>
    </source>
</evidence>
<feature type="compositionally biased region" description="Basic and acidic residues" evidence="3">
    <location>
        <begin position="279"/>
        <end position="292"/>
    </location>
</feature>
<keyword evidence="4" id="KW-1133">Transmembrane helix</keyword>
<dbReference type="InterPro" id="IPR036028">
    <property type="entry name" value="SH3-like_dom_sf"/>
</dbReference>
<keyword evidence="4" id="KW-0812">Transmembrane</keyword>
<dbReference type="SMART" id="SM00326">
    <property type="entry name" value="SH3"/>
    <property type="match status" value="1"/>
</dbReference>
<comment type="caution">
    <text evidence="6">The sequence shown here is derived from an EMBL/GenBank/DDBJ whole genome shotgun (WGS) entry which is preliminary data.</text>
</comment>
<dbReference type="OrthoDB" id="5340910at2759"/>
<accession>A0A2C5Y4N3</accession>
<protein>
    <recommendedName>
        <fullName evidence="5">SH3 domain-containing protein</fullName>
    </recommendedName>
</protein>
<evidence type="ECO:0000256" key="4">
    <source>
        <dbReference type="SAM" id="Phobius"/>
    </source>
</evidence>
<proteinExistence type="predicted"/>
<evidence type="ECO:0000256" key="2">
    <source>
        <dbReference type="PROSITE-ProRule" id="PRU00192"/>
    </source>
</evidence>
<feature type="region of interest" description="Disordered" evidence="3">
    <location>
        <begin position="256"/>
        <end position="416"/>
    </location>
</feature>
<dbReference type="Pfam" id="PF14604">
    <property type="entry name" value="SH3_9"/>
    <property type="match status" value="1"/>
</dbReference>
<feature type="compositionally biased region" description="Polar residues" evidence="3">
    <location>
        <begin position="204"/>
        <end position="222"/>
    </location>
</feature>
<evidence type="ECO:0000313" key="7">
    <source>
        <dbReference type="Proteomes" id="UP000224854"/>
    </source>
</evidence>
<feature type="region of interest" description="Disordered" evidence="3">
    <location>
        <begin position="1"/>
        <end position="38"/>
    </location>
</feature>